<sequence>MKMIVLLLLISQHASGVEVYKGAESVLLPCQVSVGVSSSDTAAVWDRVGLSNPTVHLRMQKGDDLDERDDLSGQNDLYQHRTSMRVDALQTGVLSLTLRKPTFSDSGNYTCIYRKYGQDQSKTAVQLKVSEQPPPPPVWPKVLAAVLVPLIILAAAFALFVYKRMKDREAQQAEVVEVPQGEKSVLLRFKTTADLPQDVTVKWGDSNNMMVHVYESGNHQPDKQDQDYRGRTEMDEDPLRTKDLSLTLKDLHFTDSGVYTCTVYKDRHMLLQKSVTLSVFVPSPEVVNVTNEEKSVLLPFKTTADLPQDVTVEWTDSNNMKVHVYKSEYNQSQNQDQGYKDRTEMKKDPLRTKDLSLTLKDLHLTDSGVYTCTVYNKHGHMLLQKSVTLRVRESLPDIKQVPKGPGPLELPFKTKDDLPEDVTVKWRYNNYYNYYNDWFGDSKPMMVHVYESGNNQPGKQDQDYRGRTEMDEDPLRNKDLSLTLKDLHLTDSGVYTCTVYNKDGHMLIQKSVTLNVFDPPVRSYGTVYGKKSYLLEFKKTNKLDQISKVEWERIYPKYKFIKEITRHQGNEKDLSLNLKDLRLTDSGIYTCTAYKENGDILLQQSVTFSVRDFQLEKVEVTEGVESVLLPFKTTADLHYVVGVYWTVSEPTQMMVNYFDVTKNNQPGLQHKDYKGRTEMNEDLLRTGDLSLTLKKPLPTDSRSYTCTVSNKDGRILLQKVVILRVRATLRGTIEDMLPWKRRRTAPKPEVKEERNTNQEGVSLMEVHSA</sequence>
<dbReference type="GO" id="GO:0006955">
    <property type="term" value="P:immune response"/>
    <property type="evidence" value="ECO:0007669"/>
    <property type="project" value="TreeGrafter"/>
</dbReference>
<dbReference type="FunCoup" id="A0A669F3J6">
    <property type="interactions" value="18"/>
</dbReference>
<dbReference type="InterPro" id="IPR003599">
    <property type="entry name" value="Ig_sub"/>
</dbReference>
<keyword evidence="4 12" id="KW-0732">Signal</keyword>
<accession>A0A669F3J6</accession>
<keyword evidence="8" id="KW-0675">Receptor</keyword>
<evidence type="ECO:0000313" key="15">
    <source>
        <dbReference type="Proteomes" id="UP000005207"/>
    </source>
</evidence>
<dbReference type="GO" id="GO:0031295">
    <property type="term" value="P:T cell costimulation"/>
    <property type="evidence" value="ECO:0007669"/>
    <property type="project" value="TreeGrafter"/>
</dbReference>
<keyword evidence="7" id="KW-1015">Disulfide bond</keyword>
<reference evidence="14" key="1">
    <citation type="submission" date="2025-08" db="UniProtKB">
        <authorList>
            <consortium name="Ensembl"/>
        </authorList>
    </citation>
    <scope>IDENTIFICATION</scope>
</reference>
<evidence type="ECO:0000256" key="10">
    <source>
        <dbReference type="ARBA" id="ARBA00023319"/>
    </source>
</evidence>
<dbReference type="SMART" id="SM00408">
    <property type="entry name" value="IGc2"/>
    <property type="match status" value="5"/>
</dbReference>
<dbReference type="InterPro" id="IPR007110">
    <property type="entry name" value="Ig-like_dom"/>
</dbReference>
<evidence type="ECO:0000256" key="9">
    <source>
        <dbReference type="ARBA" id="ARBA00023180"/>
    </source>
</evidence>
<organism evidence="14 15">
    <name type="scientific">Oreochromis niloticus</name>
    <name type="common">Nile tilapia</name>
    <name type="synonym">Tilapia nilotica</name>
    <dbReference type="NCBI Taxonomy" id="8128"/>
    <lineage>
        <taxon>Eukaryota</taxon>
        <taxon>Metazoa</taxon>
        <taxon>Chordata</taxon>
        <taxon>Craniata</taxon>
        <taxon>Vertebrata</taxon>
        <taxon>Euteleostomi</taxon>
        <taxon>Actinopterygii</taxon>
        <taxon>Neopterygii</taxon>
        <taxon>Teleostei</taxon>
        <taxon>Neoteleostei</taxon>
        <taxon>Acanthomorphata</taxon>
        <taxon>Ovalentaria</taxon>
        <taxon>Cichlomorphae</taxon>
        <taxon>Cichliformes</taxon>
        <taxon>Cichlidae</taxon>
        <taxon>African cichlids</taxon>
        <taxon>Pseudocrenilabrinae</taxon>
        <taxon>Oreochromini</taxon>
        <taxon>Oreochromis</taxon>
    </lineage>
</organism>
<evidence type="ECO:0000256" key="5">
    <source>
        <dbReference type="ARBA" id="ARBA00022989"/>
    </source>
</evidence>
<feature type="signal peptide" evidence="12">
    <location>
        <begin position="1"/>
        <end position="16"/>
    </location>
</feature>
<dbReference type="InterPro" id="IPR013783">
    <property type="entry name" value="Ig-like_fold"/>
</dbReference>
<dbReference type="OrthoDB" id="9898017at2759"/>
<dbReference type="SMART" id="SM00409">
    <property type="entry name" value="IG"/>
    <property type="match status" value="6"/>
</dbReference>
<dbReference type="InParanoid" id="A0A669F3J6"/>
<dbReference type="GeneTree" id="ENSGT00940000168410"/>
<keyword evidence="2" id="KW-1003">Cell membrane</keyword>
<feature type="domain" description="Ig-like" evidence="13">
    <location>
        <begin position="2"/>
        <end position="130"/>
    </location>
</feature>
<dbReference type="GO" id="GO:0009897">
    <property type="term" value="C:external side of plasma membrane"/>
    <property type="evidence" value="ECO:0007669"/>
    <property type="project" value="TreeGrafter"/>
</dbReference>
<dbReference type="AlphaFoldDB" id="A0A669F3J6"/>
<name>A0A669F3J6_ORENI</name>
<dbReference type="PANTHER" id="PTHR25466">
    <property type="entry name" value="T-LYMPHOCYTE ACTIVATION ANTIGEN"/>
    <property type="match status" value="1"/>
</dbReference>
<feature type="domain" description="Ig-like" evidence="13">
    <location>
        <begin position="519"/>
        <end position="607"/>
    </location>
</feature>
<dbReference type="Pfam" id="PF07686">
    <property type="entry name" value="V-set"/>
    <property type="match status" value="3"/>
</dbReference>
<feature type="domain" description="Ig-like" evidence="13">
    <location>
        <begin position="282"/>
        <end position="388"/>
    </location>
</feature>
<evidence type="ECO:0000256" key="2">
    <source>
        <dbReference type="ARBA" id="ARBA00022475"/>
    </source>
</evidence>
<feature type="compositionally biased region" description="Basic and acidic residues" evidence="11">
    <location>
        <begin position="746"/>
        <end position="756"/>
    </location>
</feature>
<dbReference type="Proteomes" id="UP000005207">
    <property type="component" value="Unplaced"/>
</dbReference>
<keyword evidence="15" id="KW-1185">Reference proteome</keyword>
<keyword evidence="5" id="KW-1133">Transmembrane helix</keyword>
<dbReference type="InterPro" id="IPR003598">
    <property type="entry name" value="Ig_sub2"/>
</dbReference>
<reference evidence="14" key="2">
    <citation type="submission" date="2025-09" db="UniProtKB">
        <authorList>
            <consortium name="Ensembl"/>
        </authorList>
    </citation>
    <scope>IDENTIFICATION</scope>
</reference>
<evidence type="ECO:0000259" key="13">
    <source>
        <dbReference type="PROSITE" id="PS50835"/>
    </source>
</evidence>
<dbReference type="RefSeq" id="XP_025760096.1">
    <property type="nucleotide sequence ID" value="XM_025904311.1"/>
</dbReference>
<keyword evidence="9" id="KW-0325">Glycoprotein</keyword>
<dbReference type="GO" id="GO:0042130">
    <property type="term" value="P:negative regulation of T cell proliferation"/>
    <property type="evidence" value="ECO:0007669"/>
    <property type="project" value="TreeGrafter"/>
</dbReference>
<feature type="chain" id="PRO_5025656101" evidence="12">
    <location>
        <begin position="17"/>
        <end position="769"/>
    </location>
</feature>
<dbReference type="SUPFAM" id="SSF48726">
    <property type="entry name" value="Immunoglobulin"/>
    <property type="match status" value="6"/>
</dbReference>
<comment type="subcellular location">
    <subcellularLocation>
        <location evidence="1">Cell membrane</location>
        <topology evidence="1">Single-pass type I membrane protein</topology>
    </subcellularLocation>
</comment>
<keyword evidence="6" id="KW-0472">Membrane</keyword>
<evidence type="ECO:0000256" key="11">
    <source>
        <dbReference type="SAM" id="MobiDB-lite"/>
    </source>
</evidence>
<protein>
    <submittedName>
        <fullName evidence="14">Uncharacterized LOC109194565</fullName>
    </submittedName>
</protein>
<feature type="region of interest" description="Disordered" evidence="11">
    <location>
        <begin position="744"/>
        <end position="769"/>
    </location>
</feature>
<dbReference type="RefSeq" id="XP_025760095.1">
    <property type="nucleotide sequence ID" value="XM_025904310.1"/>
</dbReference>
<feature type="domain" description="Ig-like" evidence="13">
    <location>
        <begin position="149"/>
        <end position="278"/>
    </location>
</feature>
<evidence type="ECO:0000256" key="7">
    <source>
        <dbReference type="ARBA" id="ARBA00023157"/>
    </source>
</evidence>
<feature type="domain" description="Ig-like" evidence="13">
    <location>
        <begin position="396"/>
        <end position="513"/>
    </location>
</feature>
<evidence type="ECO:0000256" key="1">
    <source>
        <dbReference type="ARBA" id="ARBA00004251"/>
    </source>
</evidence>
<evidence type="ECO:0000256" key="4">
    <source>
        <dbReference type="ARBA" id="ARBA00022729"/>
    </source>
</evidence>
<keyword evidence="3" id="KW-0812">Transmembrane</keyword>
<dbReference type="InterPro" id="IPR013106">
    <property type="entry name" value="Ig_V-set"/>
</dbReference>
<feature type="compositionally biased region" description="Basic and acidic residues" evidence="11">
    <location>
        <begin position="460"/>
        <end position="472"/>
    </location>
</feature>
<dbReference type="PANTHER" id="PTHR25466:SF14">
    <property type="entry name" value="BUTYROPHILIN SUBFAMILY 2 MEMBER A2-LIKE-RELATED"/>
    <property type="match status" value="1"/>
</dbReference>
<evidence type="ECO:0000256" key="3">
    <source>
        <dbReference type="ARBA" id="ARBA00022692"/>
    </source>
</evidence>
<dbReference type="SMART" id="SM00406">
    <property type="entry name" value="IGv"/>
    <property type="match status" value="4"/>
</dbReference>
<dbReference type="Ensembl" id="ENSONIT00000041610.1">
    <property type="protein sequence ID" value="ENSONIP00000078479.1"/>
    <property type="gene ID" value="ENSONIG00000028617.1"/>
</dbReference>
<evidence type="ECO:0000256" key="12">
    <source>
        <dbReference type="SAM" id="SignalP"/>
    </source>
</evidence>
<feature type="region of interest" description="Disordered" evidence="11">
    <location>
        <begin position="452"/>
        <end position="472"/>
    </location>
</feature>
<evidence type="ECO:0000313" key="14">
    <source>
        <dbReference type="Ensembl" id="ENSONIP00000078479.1"/>
    </source>
</evidence>
<dbReference type="GO" id="GO:0007166">
    <property type="term" value="P:cell surface receptor signaling pathway"/>
    <property type="evidence" value="ECO:0007669"/>
    <property type="project" value="TreeGrafter"/>
</dbReference>
<dbReference type="InterPro" id="IPR051713">
    <property type="entry name" value="T-cell_Activation_Regulation"/>
</dbReference>
<dbReference type="InterPro" id="IPR036179">
    <property type="entry name" value="Ig-like_dom_sf"/>
</dbReference>
<keyword evidence="10" id="KW-0393">Immunoglobulin domain</keyword>
<proteinExistence type="predicted"/>
<evidence type="ECO:0000256" key="8">
    <source>
        <dbReference type="ARBA" id="ARBA00023170"/>
    </source>
</evidence>
<gene>
    <name evidence="14" type="primary">LOC109194565</name>
</gene>
<dbReference type="PROSITE" id="PS50835">
    <property type="entry name" value="IG_LIKE"/>
    <property type="match status" value="5"/>
</dbReference>
<dbReference type="GeneID" id="109194565"/>
<dbReference type="GO" id="GO:0042102">
    <property type="term" value="P:positive regulation of T cell proliferation"/>
    <property type="evidence" value="ECO:0007669"/>
    <property type="project" value="TreeGrafter"/>
</dbReference>
<evidence type="ECO:0000256" key="6">
    <source>
        <dbReference type="ARBA" id="ARBA00023136"/>
    </source>
</evidence>
<dbReference type="Gene3D" id="2.60.40.10">
    <property type="entry name" value="Immunoglobulins"/>
    <property type="match status" value="6"/>
</dbReference>
<dbReference type="GO" id="GO:0071222">
    <property type="term" value="P:cellular response to lipopolysaccharide"/>
    <property type="evidence" value="ECO:0007669"/>
    <property type="project" value="TreeGrafter"/>
</dbReference>